<dbReference type="SUPFAM" id="SSF52540">
    <property type="entry name" value="P-loop containing nucleoside triphosphate hydrolases"/>
    <property type="match status" value="1"/>
</dbReference>
<dbReference type="GO" id="GO:0061809">
    <property type="term" value="F:NAD+ nucleosidase activity, cyclic ADP-ribose generating"/>
    <property type="evidence" value="ECO:0007669"/>
    <property type="project" value="UniProtKB-EC"/>
</dbReference>
<dbReference type="AlphaFoldDB" id="A0AAN9Q0G2"/>
<dbReference type="EC" id="3.2.2.6" evidence="1"/>
<dbReference type="GO" id="GO:0043531">
    <property type="term" value="F:ADP binding"/>
    <property type="evidence" value="ECO:0007669"/>
    <property type="project" value="InterPro"/>
</dbReference>
<evidence type="ECO:0000313" key="8">
    <source>
        <dbReference type="EMBL" id="KAK7314808.1"/>
    </source>
</evidence>
<keyword evidence="4" id="KW-0611">Plant defense</keyword>
<dbReference type="InterPro" id="IPR002182">
    <property type="entry name" value="NB-ARC"/>
</dbReference>
<dbReference type="PANTHER" id="PTHR11017">
    <property type="entry name" value="LEUCINE-RICH REPEAT-CONTAINING PROTEIN"/>
    <property type="match status" value="1"/>
</dbReference>
<name>A0AAN9Q0G2_CANGL</name>
<evidence type="ECO:0000256" key="4">
    <source>
        <dbReference type="ARBA" id="ARBA00022821"/>
    </source>
</evidence>
<gene>
    <name evidence="8" type="ORF">VNO77_33336</name>
</gene>
<dbReference type="SMART" id="SM00382">
    <property type="entry name" value="AAA"/>
    <property type="match status" value="1"/>
</dbReference>
<keyword evidence="3" id="KW-0677">Repeat</keyword>
<dbReference type="InterPro" id="IPR058546">
    <property type="entry name" value="RPS4B/Roq1-like_LRR"/>
</dbReference>
<evidence type="ECO:0000256" key="3">
    <source>
        <dbReference type="ARBA" id="ARBA00022737"/>
    </source>
</evidence>
<dbReference type="InterPro" id="IPR058192">
    <property type="entry name" value="WHD_ROQ1-like"/>
</dbReference>
<dbReference type="Pfam" id="PF00931">
    <property type="entry name" value="NB-ARC"/>
    <property type="match status" value="1"/>
</dbReference>
<dbReference type="InterPro" id="IPR045344">
    <property type="entry name" value="C-JID"/>
</dbReference>
<dbReference type="Proteomes" id="UP001367508">
    <property type="component" value="Unassembled WGS sequence"/>
</dbReference>
<evidence type="ECO:0000259" key="7">
    <source>
        <dbReference type="SMART" id="SM00382"/>
    </source>
</evidence>
<dbReference type="Gene3D" id="1.10.8.430">
    <property type="entry name" value="Helical domain of apoptotic protease-activating factors"/>
    <property type="match status" value="1"/>
</dbReference>
<protein>
    <recommendedName>
        <fullName evidence="1">ADP-ribosyl cyclase/cyclic ADP-ribose hydrolase</fullName>
        <ecNumber evidence="1">3.2.2.6</ecNumber>
    </recommendedName>
</protein>
<evidence type="ECO:0000256" key="2">
    <source>
        <dbReference type="ARBA" id="ARBA00022614"/>
    </source>
</evidence>
<keyword evidence="2" id="KW-0433">Leucine-rich repeat</keyword>
<organism evidence="8 9">
    <name type="scientific">Canavalia gladiata</name>
    <name type="common">Sword bean</name>
    <name type="synonym">Dolichos gladiatus</name>
    <dbReference type="NCBI Taxonomy" id="3824"/>
    <lineage>
        <taxon>Eukaryota</taxon>
        <taxon>Viridiplantae</taxon>
        <taxon>Streptophyta</taxon>
        <taxon>Embryophyta</taxon>
        <taxon>Tracheophyta</taxon>
        <taxon>Spermatophyta</taxon>
        <taxon>Magnoliopsida</taxon>
        <taxon>eudicotyledons</taxon>
        <taxon>Gunneridae</taxon>
        <taxon>Pentapetalae</taxon>
        <taxon>rosids</taxon>
        <taxon>fabids</taxon>
        <taxon>Fabales</taxon>
        <taxon>Fabaceae</taxon>
        <taxon>Papilionoideae</taxon>
        <taxon>50 kb inversion clade</taxon>
        <taxon>NPAAA clade</taxon>
        <taxon>indigoferoid/millettioid clade</taxon>
        <taxon>Phaseoleae</taxon>
        <taxon>Canavalia</taxon>
    </lineage>
</organism>
<reference evidence="8 9" key="1">
    <citation type="submission" date="2024-01" db="EMBL/GenBank/DDBJ databases">
        <title>The genomes of 5 underutilized Papilionoideae crops provide insights into root nodulation and disease resistanc.</title>
        <authorList>
            <person name="Jiang F."/>
        </authorList>
    </citation>
    <scope>NUCLEOTIDE SEQUENCE [LARGE SCALE GENOMIC DNA]</scope>
    <source>
        <strain evidence="8">LVBAO_FW01</strain>
        <tissue evidence="8">Leaves</tissue>
    </source>
</reference>
<accession>A0AAN9Q0G2</accession>
<evidence type="ECO:0000256" key="5">
    <source>
        <dbReference type="ARBA" id="ARBA00023027"/>
    </source>
</evidence>
<dbReference type="GO" id="GO:0006952">
    <property type="term" value="P:defense response"/>
    <property type="evidence" value="ECO:0007669"/>
    <property type="project" value="InterPro"/>
</dbReference>
<dbReference type="PANTHER" id="PTHR11017:SF431">
    <property type="entry name" value="ADP-RIBOSYL CYCLASE_CYCLIC ADP-RIBOSE HYDROLASE"/>
    <property type="match status" value="1"/>
</dbReference>
<dbReference type="Gene3D" id="3.80.10.10">
    <property type="entry name" value="Ribonuclease Inhibitor"/>
    <property type="match status" value="1"/>
</dbReference>
<dbReference type="InterPro" id="IPR027417">
    <property type="entry name" value="P-loop_NTPase"/>
</dbReference>
<evidence type="ECO:0000256" key="6">
    <source>
        <dbReference type="ARBA" id="ARBA00047304"/>
    </source>
</evidence>
<dbReference type="SUPFAM" id="SSF46785">
    <property type="entry name" value="Winged helix' DNA-binding domain"/>
    <property type="match status" value="1"/>
</dbReference>
<feature type="domain" description="AAA+ ATPase" evidence="7">
    <location>
        <begin position="57"/>
        <end position="196"/>
    </location>
</feature>
<dbReference type="InterPro" id="IPR032675">
    <property type="entry name" value="LRR_dom_sf"/>
</dbReference>
<sequence length="880" mass="100591">MCCLVWDGYEHEFIEKIVKEVSRMIKGVALPVADYPVGLDSHVLNVISLLDVRSEDRVHMVGIHGLGGIGKTTLAAAVYNLIADRFGGLCFLENVREKSNKHGVVHLQRILLLELLGENEIELASVRQGISIIQHRLQQKKVLLILDDVDNLQQLEAMVGGLDWFGSGSRVIITTRDKHLLASHGVNRTYELKNLDEKDALQLLSWKAFKTKKIDPNYMDVLNRVVTYASGLPLALVVIGSNLFGKSIEEWRSALDGYKRIPDKEIQKILKVSFDALKEDEQRVFLDIACCFKGYQLAEIEDILYAHHGSCMKYQIGVLIEKSLINLSSNDKVTLHDLIEDMGKEIVRQESPMEPGKRSRLWFPKDIVHVLEENTGTSDIEIIHLNFPFFEEPVIDWDGEAFKKMKNLKTLIIKIGSFSKGPKHLPNSLRLLEWWRYPSPDLPYDFHPKKLTMCKLPYSHFTSFKWDGLVNKASKFVNIRVLNLDSCQCLTQINDLSGLPNLEDFSFYGCYNLVTVHDSVGFLNKLKILRAEGCTKLKSFPPLKLASLEKLELSYCSNLESFPEILGKMENITELMLFQVSIKEFPFSFRNLTRLQKLTLDAIGDVQLQSSIVMMPELAVITIFIFNGELLLKRDESEEKVGLMVSSNVTHLSFQYTNLSNESLAIGLRWFANVKELVISGSDFTILPECIKECYFCQKLLLNDCYCLEEIRGIPPNLKYFNAINCISLSSSSRSLLLNQELHETGNTDFCFPGARIPEWFEHQSMGPSISFWFRDKFPSIALCIVSSLTWGEYDMDVMINCNEFFFTLEHSTVDIMELDHTYLFDMQMKEFNDDMLKPLSQNVWNHAKITCESAANIGIHVFKQKSSKKDIRFINPFRN</sequence>
<proteinExistence type="predicted"/>
<keyword evidence="5" id="KW-0520">NAD</keyword>
<dbReference type="Pfam" id="PF20160">
    <property type="entry name" value="C-JID"/>
    <property type="match status" value="1"/>
</dbReference>
<dbReference type="Pfam" id="PF23282">
    <property type="entry name" value="WHD_ROQ1"/>
    <property type="match status" value="1"/>
</dbReference>
<dbReference type="PRINTS" id="PR00364">
    <property type="entry name" value="DISEASERSIST"/>
</dbReference>
<dbReference type="SUPFAM" id="SSF52058">
    <property type="entry name" value="L domain-like"/>
    <property type="match status" value="1"/>
</dbReference>
<dbReference type="Pfam" id="PF23286">
    <property type="entry name" value="LRR_13"/>
    <property type="match status" value="1"/>
</dbReference>
<comment type="catalytic activity">
    <reaction evidence="6">
        <text>NAD(+) + H2O = ADP-D-ribose + nicotinamide + H(+)</text>
        <dbReference type="Rhea" id="RHEA:16301"/>
        <dbReference type="ChEBI" id="CHEBI:15377"/>
        <dbReference type="ChEBI" id="CHEBI:15378"/>
        <dbReference type="ChEBI" id="CHEBI:17154"/>
        <dbReference type="ChEBI" id="CHEBI:57540"/>
        <dbReference type="ChEBI" id="CHEBI:57967"/>
        <dbReference type="EC" id="3.2.2.6"/>
    </reaction>
    <physiologicalReaction direction="left-to-right" evidence="6">
        <dbReference type="Rhea" id="RHEA:16302"/>
    </physiologicalReaction>
</comment>
<dbReference type="InterPro" id="IPR042197">
    <property type="entry name" value="Apaf_helical"/>
</dbReference>
<comment type="caution">
    <text evidence="8">The sequence shown here is derived from an EMBL/GenBank/DDBJ whole genome shotgun (WGS) entry which is preliminary data.</text>
</comment>
<dbReference type="Gene3D" id="3.40.50.300">
    <property type="entry name" value="P-loop containing nucleotide triphosphate hydrolases"/>
    <property type="match status" value="1"/>
</dbReference>
<dbReference type="InterPro" id="IPR003593">
    <property type="entry name" value="AAA+_ATPase"/>
</dbReference>
<dbReference type="InterPro" id="IPR036390">
    <property type="entry name" value="WH_DNA-bd_sf"/>
</dbReference>
<dbReference type="InterPro" id="IPR044974">
    <property type="entry name" value="Disease_R_plants"/>
</dbReference>
<keyword evidence="9" id="KW-1185">Reference proteome</keyword>
<evidence type="ECO:0000313" key="9">
    <source>
        <dbReference type="Proteomes" id="UP001367508"/>
    </source>
</evidence>
<dbReference type="EMBL" id="JAYMYQ010000008">
    <property type="protein sequence ID" value="KAK7314808.1"/>
    <property type="molecule type" value="Genomic_DNA"/>
</dbReference>
<evidence type="ECO:0000256" key="1">
    <source>
        <dbReference type="ARBA" id="ARBA00011982"/>
    </source>
</evidence>